<gene>
    <name evidence="1" type="ORF">OUZ56_019920</name>
</gene>
<dbReference type="EMBL" id="JAOYFB010000003">
    <property type="protein sequence ID" value="KAK4010788.1"/>
    <property type="molecule type" value="Genomic_DNA"/>
</dbReference>
<comment type="caution">
    <text evidence="1">The sequence shown here is derived from an EMBL/GenBank/DDBJ whole genome shotgun (WGS) entry which is preliminary data.</text>
</comment>
<sequence length="73" mass="8285">MELEELDVSSSMFRQRRVCVYASNTGFGRAAGGTNFDEDGESTSIRIDYVIRIFDLVNQDPSRNYLTIPFTPD</sequence>
<evidence type="ECO:0000313" key="1">
    <source>
        <dbReference type="EMBL" id="KAK4010788.1"/>
    </source>
</evidence>
<proteinExistence type="predicted"/>
<evidence type="ECO:0000313" key="2">
    <source>
        <dbReference type="Proteomes" id="UP001234178"/>
    </source>
</evidence>
<organism evidence="1 2">
    <name type="scientific">Daphnia magna</name>
    <dbReference type="NCBI Taxonomy" id="35525"/>
    <lineage>
        <taxon>Eukaryota</taxon>
        <taxon>Metazoa</taxon>
        <taxon>Ecdysozoa</taxon>
        <taxon>Arthropoda</taxon>
        <taxon>Crustacea</taxon>
        <taxon>Branchiopoda</taxon>
        <taxon>Diplostraca</taxon>
        <taxon>Cladocera</taxon>
        <taxon>Anomopoda</taxon>
        <taxon>Daphniidae</taxon>
        <taxon>Daphnia</taxon>
    </lineage>
</organism>
<accession>A0ABQ9ZD18</accession>
<reference evidence="1 2" key="1">
    <citation type="journal article" date="2023" name="Nucleic Acids Res.">
        <title>The hologenome of Daphnia magna reveals possible DNA methylation and microbiome-mediated evolution of the host genome.</title>
        <authorList>
            <person name="Chaturvedi A."/>
            <person name="Li X."/>
            <person name="Dhandapani V."/>
            <person name="Marshall H."/>
            <person name="Kissane S."/>
            <person name="Cuenca-Cambronero M."/>
            <person name="Asole G."/>
            <person name="Calvet F."/>
            <person name="Ruiz-Romero M."/>
            <person name="Marangio P."/>
            <person name="Guigo R."/>
            <person name="Rago D."/>
            <person name="Mirbahai L."/>
            <person name="Eastwood N."/>
            <person name="Colbourne J.K."/>
            <person name="Zhou J."/>
            <person name="Mallon E."/>
            <person name="Orsini L."/>
        </authorList>
    </citation>
    <scope>NUCLEOTIDE SEQUENCE [LARGE SCALE GENOMIC DNA]</scope>
    <source>
        <strain evidence="1">LRV0_1</strain>
    </source>
</reference>
<dbReference type="Proteomes" id="UP001234178">
    <property type="component" value="Unassembled WGS sequence"/>
</dbReference>
<protein>
    <submittedName>
        <fullName evidence="1">Uncharacterized protein</fullName>
    </submittedName>
</protein>
<name>A0ABQ9ZD18_9CRUS</name>
<keyword evidence="2" id="KW-1185">Reference proteome</keyword>